<dbReference type="GO" id="GO:0009055">
    <property type="term" value="F:electron transfer activity"/>
    <property type="evidence" value="ECO:0007669"/>
    <property type="project" value="UniProtKB-UniRule"/>
</dbReference>
<evidence type="ECO:0000256" key="6">
    <source>
        <dbReference type="HAMAP-Rule" id="MF_01216"/>
    </source>
</evidence>
<dbReference type="NCBIfam" id="NF010075">
    <property type="entry name" value="PRK13556.1"/>
    <property type="match status" value="1"/>
</dbReference>
<evidence type="ECO:0000313" key="9">
    <source>
        <dbReference type="Proteomes" id="UP000075430"/>
    </source>
</evidence>
<comment type="function">
    <text evidence="6">Also exhibits azoreductase activity. Catalyzes the reductive cleavage of the azo bond in aromatic azo compounds to the corresponding amines.</text>
</comment>
<evidence type="ECO:0000256" key="2">
    <source>
        <dbReference type="ARBA" id="ARBA00022643"/>
    </source>
</evidence>
<dbReference type="EC" id="1.6.5.-" evidence="6"/>
<reference evidence="9" key="1">
    <citation type="submission" date="2016-02" db="EMBL/GenBank/DDBJ databases">
        <authorList>
            <person name="Dunlap C."/>
        </authorList>
    </citation>
    <scope>NUCLEOTIDE SEQUENCE [LARGE SCALE GENOMIC DNA]</scope>
    <source>
        <strain evidence="9">NRRL B-41092</strain>
    </source>
</reference>
<evidence type="ECO:0000256" key="4">
    <source>
        <dbReference type="ARBA" id="ARBA00023027"/>
    </source>
</evidence>
<comment type="subunit">
    <text evidence="6">Homodimer.</text>
</comment>
<comment type="caution">
    <text evidence="6">Lacks conserved residue(s) required for the propagation of feature annotation.</text>
</comment>
<sequence length="211" mass="23865">MAEVLYITAHPYDHTKSFSMAAGKAFIETYKEVNPKDEVVHIDLYKEYIPHLDIDVFNGWEKLRNGEAFEKLSSEEQRKVARLNELSDQFAQADKYVFVTPMWNFSFPPVMKAYLDSVAVAGKAFKYTDQGAVGLLTDKKVLHIQANGGFYSEGPEAELEVGHRHIRISMELFGIPSIEKLFVEGQAAMPEKAQEIKEQGIARAQEAARSF</sequence>
<proteinExistence type="inferred from homology"/>
<feature type="binding site" evidence="6">
    <location>
        <begin position="17"/>
        <end position="19"/>
    </location>
    <ligand>
        <name>FMN</name>
        <dbReference type="ChEBI" id="CHEBI:58210"/>
    </ligand>
</feature>
<dbReference type="PANTHER" id="PTHR43741">
    <property type="entry name" value="FMN-DEPENDENT NADH-AZOREDUCTASE 1"/>
    <property type="match status" value="1"/>
</dbReference>
<dbReference type="GO" id="GO:0010181">
    <property type="term" value="F:FMN binding"/>
    <property type="evidence" value="ECO:0007669"/>
    <property type="project" value="UniProtKB-UniRule"/>
</dbReference>
<keyword evidence="3 6" id="KW-0560">Oxidoreductase</keyword>
<dbReference type="GO" id="GO:0016655">
    <property type="term" value="F:oxidoreductase activity, acting on NAD(P)H, quinone or similar compound as acceptor"/>
    <property type="evidence" value="ECO:0007669"/>
    <property type="project" value="InterPro"/>
</dbReference>
<dbReference type="Pfam" id="PF02525">
    <property type="entry name" value="Flavodoxin_2"/>
    <property type="match status" value="1"/>
</dbReference>
<comment type="catalytic activity">
    <reaction evidence="5">
        <text>N,N-dimethyl-1,4-phenylenediamine + anthranilate + 2 NAD(+) = 2-(4-dimethylaminophenyl)diazenylbenzoate + 2 NADH + 2 H(+)</text>
        <dbReference type="Rhea" id="RHEA:55872"/>
        <dbReference type="ChEBI" id="CHEBI:15378"/>
        <dbReference type="ChEBI" id="CHEBI:15783"/>
        <dbReference type="ChEBI" id="CHEBI:16567"/>
        <dbReference type="ChEBI" id="CHEBI:57540"/>
        <dbReference type="ChEBI" id="CHEBI:57945"/>
        <dbReference type="ChEBI" id="CHEBI:71579"/>
        <dbReference type="EC" id="1.7.1.17"/>
    </reaction>
    <physiologicalReaction direction="right-to-left" evidence="5">
        <dbReference type="Rhea" id="RHEA:55874"/>
    </physiologicalReaction>
</comment>
<organism evidence="8 9">
    <name type="scientific">Bacillus nakamurai</name>
    <dbReference type="NCBI Taxonomy" id="1793963"/>
    <lineage>
        <taxon>Bacteria</taxon>
        <taxon>Bacillati</taxon>
        <taxon>Bacillota</taxon>
        <taxon>Bacilli</taxon>
        <taxon>Bacillales</taxon>
        <taxon>Bacillaceae</taxon>
        <taxon>Bacillus</taxon>
    </lineage>
</organism>
<keyword evidence="4 6" id="KW-0520">NAD</keyword>
<dbReference type="PANTHER" id="PTHR43741:SF7">
    <property type="entry name" value="FMN-DEPENDENT NADH:QUINONE OXIDOREDUCTASE"/>
    <property type="match status" value="1"/>
</dbReference>
<keyword evidence="2 6" id="KW-0288">FMN</keyword>
<dbReference type="SUPFAM" id="SSF52218">
    <property type="entry name" value="Flavoproteins"/>
    <property type="match status" value="1"/>
</dbReference>
<evidence type="ECO:0000256" key="3">
    <source>
        <dbReference type="ARBA" id="ARBA00023002"/>
    </source>
</evidence>
<dbReference type="Proteomes" id="UP000075430">
    <property type="component" value="Unassembled WGS sequence"/>
</dbReference>
<dbReference type="EMBL" id="LSBA01000010">
    <property type="protein sequence ID" value="KXZ20698.1"/>
    <property type="molecule type" value="Genomic_DNA"/>
</dbReference>
<evidence type="ECO:0000259" key="7">
    <source>
        <dbReference type="Pfam" id="PF02525"/>
    </source>
</evidence>
<accession>A0A150F7N6</accession>
<keyword evidence="1 6" id="KW-0285">Flavoprotein</keyword>
<feature type="domain" description="Flavodoxin-like fold" evidence="7">
    <location>
        <begin position="3"/>
        <end position="206"/>
    </location>
</feature>
<comment type="similarity">
    <text evidence="6">Belongs to the azoreductase type 1 family.</text>
</comment>
<dbReference type="HAMAP" id="MF_01216">
    <property type="entry name" value="Azoreductase_type1"/>
    <property type="match status" value="1"/>
</dbReference>
<feature type="binding site" evidence="6">
    <location>
        <begin position="102"/>
        <end position="105"/>
    </location>
    <ligand>
        <name>FMN</name>
        <dbReference type="ChEBI" id="CHEBI:58210"/>
    </ligand>
</feature>
<dbReference type="InterPro" id="IPR023048">
    <property type="entry name" value="NADH:quinone_OxRdtase_FMN_depd"/>
</dbReference>
<evidence type="ECO:0000256" key="5">
    <source>
        <dbReference type="ARBA" id="ARBA00048542"/>
    </source>
</evidence>
<gene>
    <name evidence="6" type="primary">azoR</name>
    <name evidence="8" type="ORF">AXI58_14595</name>
</gene>
<comment type="caution">
    <text evidence="8">The sequence shown here is derived from an EMBL/GenBank/DDBJ whole genome shotgun (WGS) entry which is preliminary data.</text>
</comment>
<dbReference type="InterPro" id="IPR003680">
    <property type="entry name" value="Flavodoxin_fold"/>
</dbReference>
<dbReference type="RefSeq" id="WP_061521487.1">
    <property type="nucleotide sequence ID" value="NZ_LSBA01000010.1"/>
</dbReference>
<keyword evidence="9" id="KW-1185">Reference proteome</keyword>
<dbReference type="InterPro" id="IPR029039">
    <property type="entry name" value="Flavoprotein-like_sf"/>
</dbReference>
<comment type="function">
    <text evidence="6">Quinone reductase that provides resistance to thiol-specific stress caused by electrophilic quinones.</text>
</comment>
<dbReference type="InterPro" id="IPR050104">
    <property type="entry name" value="FMN-dep_NADH:Q_OxRdtase_AzoR1"/>
</dbReference>
<protein>
    <recommendedName>
        <fullName evidence="6">FMN dependent NADH:quinone oxidoreductase</fullName>
        <ecNumber evidence="6">1.6.5.-</ecNumber>
    </recommendedName>
    <alternativeName>
        <fullName evidence="6">Azo-dye reductase</fullName>
    </alternativeName>
    <alternativeName>
        <fullName evidence="6">FMN-dependent NADH-azo compound oxidoreductase</fullName>
    </alternativeName>
    <alternativeName>
        <fullName evidence="6">FMN-dependent NADH-azoreductase</fullName>
        <ecNumber evidence="6">1.7.1.17</ecNumber>
    </alternativeName>
</protein>
<dbReference type="EC" id="1.7.1.17" evidence="6"/>
<comment type="catalytic activity">
    <reaction evidence="6">
        <text>2 a quinone + NADH + H(+) = 2 a 1,4-benzosemiquinone + NAD(+)</text>
        <dbReference type="Rhea" id="RHEA:65952"/>
        <dbReference type="ChEBI" id="CHEBI:15378"/>
        <dbReference type="ChEBI" id="CHEBI:57540"/>
        <dbReference type="ChEBI" id="CHEBI:57945"/>
        <dbReference type="ChEBI" id="CHEBI:132124"/>
        <dbReference type="ChEBI" id="CHEBI:134225"/>
    </reaction>
</comment>
<dbReference type="OrthoDB" id="9805013at2"/>
<evidence type="ECO:0000313" key="8">
    <source>
        <dbReference type="EMBL" id="KXZ20698.1"/>
    </source>
</evidence>
<name>A0A150F7N6_9BACI</name>
<dbReference type="GO" id="GO:0016652">
    <property type="term" value="F:oxidoreductase activity, acting on NAD(P)H as acceptor"/>
    <property type="evidence" value="ECO:0007669"/>
    <property type="project" value="UniProtKB-UniRule"/>
</dbReference>
<evidence type="ECO:0000256" key="1">
    <source>
        <dbReference type="ARBA" id="ARBA00022630"/>
    </source>
</evidence>
<dbReference type="AlphaFoldDB" id="A0A150F7N6"/>
<comment type="cofactor">
    <cofactor evidence="6">
        <name>FMN</name>
        <dbReference type="ChEBI" id="CHEBI:58210"/>
    </cofactor>
    <text evidence="6">Binds 1 FMN per subunit.</text>
</comment>
<dbReference type="Gene3D" id="3.40.50.360">
    <property type="match status" value="1"/>
</dbReference>